<evidence type="ECO:0000256" key="1">
    <source>
        <dbReference type="SAM" id="Coils"/>
    </source>
</evidence>
<accession>A0A286UQW7</accession>
<evidence type="ECO:0000256" key="2">
    <source>
        <dbReference type="SAM" id="MobiDB-lite"/>
    </source>
</evidence>
<feature type="region of interest" description="Disordered" evidence="2">
    <location>
        <begin position="463"/>
        <end position="749"/>
    </location>
</feature>
<keyword evidence="4" id="KW-1185">Reference proteome</keyword>
<dbReference type="AlphaFoldDB" id="A0A286UQW7"/>
<feature type="compositionally biased region" description="Low complexity" evidence="2">
    <location>
        <begin position="713"/>
        <end position="724"/>
    </location>
</feature>
<dbReference type="InParanoid" id="A0A286UQW7"/>
<dbReference type="STRING" id="2282107.A0A286UQW7"/>
<feature type="compositionally biased region" description="Polar residues" evidence="2">
    <location>
        <begin position="536"/>
        <end position="556"/>
    </location>
</feature>
<feature type="compositionally biased region" description="Polar residues" evidence="2">
    <location>
        <begin position="107"/>
        <end position="131"/>
    </location>
</feature>
<dbReference type="EMBL" id="NBII01000002">
    <property type="protein sequence ID" value="PAV21991.1"/>
    <property type="molecule type" value="Genomic_DNA"/>
</dbReference>
<evidence type="ECO:0000313" key="3">
    <source>
        <dbReference type="EMBL" id="PAV21991.1"/>
    </source>
</evidence>
<feature type="region of interest" description="Disordered" evidence="2">
    <location>
        <begin position="22"/>
        <end position="144"/>
    </location>
</feature>
<sequence length="803" mass="88602">MCLDHNGGVIEAHFCRKARSHFPGRMSVDNDRSSRRSRVTDASSVHDDEDSLIDTPKSNSPIPVMARAEYTPPGQSAAEYYDGNETIRSDEDPTTPTTAMGRHRMSSSHGRTYSQDQTHSRTHSGSQSNGRSSRKTRKHSNTRDLIRMLMNAEDRDSKEALAILRRTSERLELETQRANEAERRVIEANERWRLINQSRLQAQAEAARLNEELKLYKLQLEAAQTQINRANDIIQLTDKEKILAEEEAAKAKRLAKRYEMETLIQKARDEGRRLGRQQGLREGIDQGYTEAWTDANARLSDELRRRGYDIEYGENDEEGTFVHPEDEFERETAGPSTPGPDMMRRQPRLSPIDIARTRSDPAAVSNSRRQNSFFRRRQDDPQRDRNVEVNEGAPDVATIVNGEPHATVVTPVLPNNVGQVNGGTSESGFRMPEPDFNPDPSSVHPIALMNAPRSPVHPVIDYPPDNYIPRQDSDGRVRLPPPHEFGPPPTTPKQDHSPLPNATSLPEVVPRETLAREMVHPRDEPNRRRGHHYQESVGSTATSNLSIISPPTQQRGASKAPQLYAIPEASPGSSIRQTGTSQIPGTPGPRFGLATPGSRSHGLPGVPVSEGQSITSNGPVRAAESTFSPHSHRSGFSFGPKRPSHITKPALLGSQQVYTRPRIDSEASSITGYADVRSPPRGRDRAPVSDISRSRPGPSNPEQIPDINIEPPSSRSESLQSRRSYAPREMSSPNSYPIIPTPEPPTPKVLTGMRNNSVVSIPVSIPTIPEEIPQSFTPIIPVDAVDGAPSGFVPSSPAPPGAP</sequence>
<reference evidence="3 4" key="1">
    <citation type="journal article" date="2017" name="Mol. Ecol.">
        <title>Comparative and population genomic landscape of Phellinus noxius: A hypervariable fungus causing root rot in trees.</title>
        <authorList>
            <person name="Chung C.L."/>
            <person name="Lee T.J."/>
            <person name="Akiba M."/>
            <person name="Lee H.H."/>
            <person name="Kuo T.H."/>
            <person name="Liu D."/>
            <person name="Ke H.M."/>
            <person name="Yokoi T."/>
            <person name="Roa M.B."/>
            <person name="Lu M.J."/>
            <person name="Chang Y.Y."/>
            <person name="Ann P.J."/>
            <person name="Tsai J.N."/>
            <person name="Chen C.Y."/>
            <person name="Tzean S.S."/>
            <person name="Ota Y."/>
            <person name="Hattori T."/>
            <person name="Sahashi N."/>
            <person name="Liou R.F."/>
            <person name="Kikuchi T."/>
            <person name="Tsai I.J."/>
        </authorList>
    </citation>
    <scope>NUCLEOTIDE SEQUENCE [LARGE SCALE GENOMIC DNA]</scope>
    <source>
        <strain evidence="3 4">FFPRI411160</strain>
    </source>
</reference>
<keyword evidence="1" id="KW-0175">Coiled coil</keyword>
<feature type="compositionally biased region" description="Basic and acidic residues" evidence="2">
    <location>
        <begin position="509"/>
        <end position="527"/>
    </location>
</feature>
<name>A0A286UQW7_9AGAM</name>
<comment type="caution">
    <text evidence="3">The sequence shown here is derived from an EMBL/GenBank/DDBJ whole genome shotgun (WGS) entry which is preliminary data.</text>
</comment>
<evidence type="ECO:0000313" key="4">
    <source>
        <dbReference type="Proteomes" id="UP000217199"/>
    </source>
</evidence>
<dbReference type="Proteomes" id="UP000217199">
    <property type="component" value="Unassembled WGS sequence"/>
</dbReference>
<feature type="compositionally biased region" description="Basic and acidic residues" evidence="2">
    <location>
        <begin position="376"/>
        <end position="388"/>
    </location>
</feature>
<feature type="compositionally biased region" description="Polar residues" evidence="2">
    <location>
        <begin position="571"/>
        <end position="584"/>
    </location>
</feature>
<dbReference type="OrthoDB" id="3268221at2759"/>
<organism evidence="3 4">
    <name type="scientific">Pyrrhoderma noxium</name>
    <dbReference type="NCBI Taxonomy" id="2282107"/>
    <lineage>
        <taxon>Eukaryota</taxon>
        <taxon>Fungi</taxon>
        <taxon>Dikarya</taxon>
        <taxon>Basidiomycota</taxon>
        <taxon>Agaricomycotina</taxon>
        <taxon>Agaricomycetes</taxon>
        <taxon>Hymenochaetales</taxon>
        <taxon>Hymenochaetaceae</taxon>
        <taxon>Pyrrhoderma</taxon>
    </lineage>
</organism>
<feature type="region of interest" description="Disordered" evidence="2">
    <location>
        <begin position="316"/>
        <end position="393"/>
    </location>
</feature>
<proteinExistence type="predicted"/>
<protein>
    <submittedName>
        <fullName evidence="3">Uncharacterized protein</fullName>
    </submittedName>
</protein>
<gene>
    <name evidence="3" type="ORF">PNOK_0194800</name>
</gene>
<feature type="coiled-coil region" evidence="1">
    <location>
        <begin position="161"/>
        <end position="261"/>
    </location>
</feature>
<feature type="compositionally biased region" description="Pro residues" evidence="2">
    <location>
        <begin position="479"/>
        <end position="491"/>
    </location>
</feature>